<dbReference type="SUPFAM" id="SSF51126">
    <property type="entry name" value="Pectin lyase-like"/>
    <property type="match status" value="2"/>
</dbReference>
<organism evidence="3 4">
    <name type="scientific">Wenyingzhuangia heitensis</name>
    <dbReference type="NCBI Taxonomy" id="1487859"/>
    <lineage>
        <taxon>Bacteria</taxon>
        <taxon>Pseudomonadati</taxon>
        <taxon>Bacteroidota</taxon>
        <taxon>Flavobacteriia</taxon>
        <taxon>Flavobacteriales</taxon>
        <taxon>Flavobacteriaceae</taxon>
        <taxon>Wenyingzhuangia</taxon>
    </lineage>
</organism>
<dbReference type="EMBL" id="JAASQL010000001">
    <property type="protein sequence ID" value="NIJ44722.1"/>
    <property type="molecule type" value="Genomic_DNA"/>
</dbReference>
<dbReference type="Gene3D" id="2.160.20.10">
    <property type="entry name" value="Single-stranded right-handed beta-helix, Pectin lyase-like"/>
    <property type="match status" value="1"/>
</dbReference>
<name>A0ABX0U791_9FLAO</name>
<dbReference type="Proteomes" id="UP000745859">
    <property type="component" value="Unassembled WGS sequence"/>
</dbReference>
<dbReference type="SMART" id="SM00710">
    <property type="entry name" value="PbH1"/>
    <property type="match status" value="6"/>
</dbReference>
<dbReference type="InterPro" id="IPR012334">
    <property type="entry name" value="Pectin_lyas_fold"/>
</dbReference>
<sequence>MNRFLILLSLLISSIANSQTIFTEDFSSKTVGLDLTTDNYEISFNNEYVAGATVTATVQNRSGNNIGNMVANSNGGAKMQIAKTISVTPNKTYKLQIDTKGTFKRSLKIYDLNNNELYTSPDYKPSTEAEETEWKTLEVDFITTNETQQVKIALYHNWSGTIDFDNITVTEIVRQNKFYISNSGNDENDGTIDQPWNSLDKLSNTLLIPGDTVFFKKGDRFNGHYVVNGSGDVSKPIVITSYSTGNQPIITGQVGADGGGDYQEAILVENVDNLVFEDLEIQNERTVTRSGVDDTDAYGIYVKNSGTTVMENITFRNVTFKNTFAVQPILDTSDFDTIQVSALGFSSSKNYVAGEEKHIRDILIENCLFANNQRFGVQFKHGGGDTGIGNDEINRNMNIIVRNNEFSYNGGTGVLPNRTYNCLIENNLFDHPGATTDSRMPGRGSSIWNINCINTVMQYNTCLSTRGYLDSHGIHIDNYNKNTFVQYNYMEDCEGGFVEILRGNENAVYRFNVSVNDGFRVNPTWDTSNHTIWVNAVRHDDDAFSPNNHIYIHNNTVVINKPFEGREWTSITMDATNLFVYNNIFSSTNGGVEIGGHLSVQPESKTGTLSLISNNLFEGNINPDFVTMDAAPQNGSPNFMNSGEQKHKYNITPESLAIDNGLTKEGPIIPEAGQGVFKDITSYPIVDFYGNAIDLSSGTPNIGASNNKNTLSINNPVSTNPWVIIPEPKNASILIKSNHTISGPLVFSLIGFKGQTINQQKIDTLSNNNFIFKINNSLANGIYILKIKDGTTSYTKRFVYYQ</sequence>
<protein>
    <recommendedName>
        <fullName evidence="5">Por secretion system C-terminal sorting domain-containing protein</fullName>
    </recommendedName>
</protein>
<feature type="chain" id="PRO_5047465197" description="Por secretion system C-terminal sorting domain-containing protein" evidence="2">
    <location>
        <begin position="19"/>
        <end position="802"/>
    </location>
</feature>
<accession>A0ABX0U791</accession>
<dbReference type="RefSeq" id="WP_167185251.1">
    <property type="nucleotide sequence ID" value="NZ_JAASQL010000001.1"/>
</dbReference>
<dbReference type="InterPro" id="IPR008979">
    <property type="entry name" value="Galactose-bd-like_sf"/>
</dbReference>
<dbReference type="NCBIfam" id="TIGR04183">
    <property type="entry name" value="Por_Secre_tail"/>
    <property type="match status" value="1"/>
</dbReference>
<feature type="signal peptide" evidence="2">
    <location>
        <begin position="1"/>
        <end position="18"/>
    </location>
</feature>
<evidence type="ECO:0000256" key="2">
    <source>
        <dbReference type="SAM" id="SignalP"/>
    </source>
</evidence>
<comment type="caution">
    <text evidence="3">The sequence shown here is derived from an EMBL/GenBank/DDBJ whole genome shotgun (WGS) entry which is preliminary data.</text>
</comment>
<reference evidence="3 4" key="1">
    <citation type="submission" date="2020-03" db="EMBL/GenBank/DDBJ databases">
        <title>Genomic Encyclopedia of Type Strains, Phase IV (KMG-IV): sequencing the most valuable type-strain genomes for metagenomic binning, comparative biology and taxonomic classification.</title>
        <authorList>
            <person name="Goeker M."/>
        </authorList>
    </citation>
    <scope>NUCLEOTIDE SEQUENCE [LARGE SCALE GENOMIC DNA]</scope>
    <source>
        <strain evidence="3 4">DSM 101599</strain>
    </source>
</reference>
<dbReference type="SUPFAM" id="SSF49785">
    <property type="entry name" value="Galactose-binding domain-like"/>
    <property type="match status" value="1"/>
</dbReference>
<dbReference type="InterPro" id="IPR006626">
    <property type="entry name" value="PbH1"/>
</dbReference>
<evidence type="ECO:0000313" key="4">
    <source>
        <dbReference type="Proteomes" id="UP000745859"/>
    </source>
</evidence>
<evidence type="ECO:0000256" key="1">
    <source>
        <dbReference type="ARBA" id="ARBA00022729"/>
    </source>
</evidence>
<dbReference type="InterPro" id="IPR026444">
    <property type="entry name" value="Secre_tail"/>
</dbReference>
<dbReference type="InterPro" id="IPR011050">
    <property type="entry name" value="Pectin_lyase_fold/virulence"/>
</dbReference>
<keyword evidence="1 2" id="KW-0732">Signal</keyword>
<keyword evidence="4" id="KW-1185">Reference proteome</keyword>
<proteinExistence type="predicted"/>
<gene>
    <name evidence="3" type="ORF">FHR24_001161</name>
</gene>
<evidence type="ECO:0000313" key="3">
    <source>
        <dbReference type="EMBL" id="NIJ44722.1"/>
    </source>
</evidence>
<dbReference type="Gene3D" id="2.60.120.260">
    <property type="entry name" value="Galactose-binding domain-like"/>
    <property type="match status" value="1"/>
</dbReference>
<evidence type="ECO:0008006" key="5">
    <source>
        <dbReference type="Google" id="ProtNLM"/>
    </source>
</evidence>